<dbReference type="InterPro" id="IPR035986">
    <property type="entry name" value="PKD_dom_sf"/>
</dbReference>
<keyword evidence="1" id="KW-0732">Signal</keyword>
<evidence type="ECO:0000313" key="4">
    <source>
        <dbReference type="Proteomes" id="UP000076586"/>
    </source>
</evidence>
<protein>
    <submittedName>
        <fullName evidence="3">Gliding motility-associated C-terminal domain-containing protein</fullName>
    </submittedName>
</protein>
<dbReference type="NCBIfam" id="TIGR04131">
    <property type="entry name" value="Bac_Flav_CTERM"/>
    <property type="match status" value="1"/>
</dbReference>
<dbReference type="OrthoDB" id="1108781at2"/>
<reference evidence="4" key="1">
    <citation type="submission" date="2016-04" db="EMBL/GenBank/DDBJ databases">
        <title>Draft genome sequence of Paludibacter jiangxiensis strain NM7.</title>
        <authorList>
            <person name="Qiu Y."/>
            <person name="Matsuura N."/>
            <person name="Ohashi A."/>
            <person name="Tourlousse M.D."/>
            <person name="Sekiguchi Y."/>
        </authorList>
    </citation>
    <scope>NUCLEOTIDE SEQUENCE [LARGE SCALE GENOMIC DNA]</scope>
    <source>
        <strain evidence="4">NM7</strain>
    </source>
</reference>
<dbReference type="InterPro" id="IPR026341">
    <property type="entry name" value="T9SS_type_B"/>
</dbReference>
<sequence length="719" mass="79991">MILPRSTTRKILFLFLLLSNFVSATNPNLKNIGFENGFTGWIGKTWIYYTSNGGVKTTPTIVTLPYDPSIVLMSDQTAYDLYTNSQLKTIPSGYKYSARLGSYKNGSPNGRDQSLEYTLNVNPSNELLTIKFAVVLEMPKPTQSTHTEEQMPRFIISILDKNGNEIPNFCNKFDENTLTLDNMQQVTLPTTQQIVRWRDWKAISANLKEKEGQDVTIKFTTMDCTPGGHFGYAYIVVDSQPLYITTKFCGNNEDATLTAPDGFKSYTWKHNGSIIGSNYECKVPNAKEGEIYSCIFTTEAGCNDSLSTTIKRIQPIADFKFTTTGCTNQTNTVKFTNNSIADALHPSDASASLSYQWNFGDGKTSAAADTTYTFSTSGMQKVNLKVTSYPSTCTASKDTMIEVFYPPLIGIKGDTTYCPNQVTNLKGYGADHYKWIQIDGSQTGLQDSLLVGSPGGKVGLIGYSKNDACYTTKYLNISEEPIWNLDVCGDPFFCTGDSTTLVASGEGISYLWNSQNLHSPAITISKQGTYEVVATNKRGCQLSWSDNVKEIPLPSTSFSVDPTVINTKHNQVVCSITPENDDMTYEWDMGDKTTEKGVLFTHYYSGNSGIGKYDIMLTAINNVYGCRSKASQSIIMEPFIPNVFTPNGDSMNDYFMPNYDLEVFDRQGILVYKGNKDSEGWDGKYKGIKADPDTYFYILHYIDYTNTQRTAKGFVMLVR</sequence>
<dbReference type="InterPro" id="IPR000601">
    <property type="entry name" value="PKD_dom"/>
</dbReference>
<dbReference type="Pfam" id="PF13585">
    <property type="entry name" value="CHU_C"/>
    <property type="match status" value="1"/>
</dbReference>
<evidence type="ECO:0000259" key="2">
    <source>
        <dbReference type="PROSITE" id="PS50093"/>
    </source>
</evidence>
<reference evidence="4" key="2">
    <citation type="journal article" date="2017" name="Genome Announc.">
        <title>Draft genome sequence of Paludibacter jiangxiensis NM7(T), a propionate-producing fermentative bacterium.</title>
        <authorList>
            <person name="Qiu Y.-L."/>
            <person name="Tourlousse D.M."/>
            <person name="Matsuura N."/>
            <person name="Ohashi A."/>
            <person name="Sekiguchi Y."/>
        </authorList>
    </citation>
    <scope>NUCLEOTIDE SEQUENCE [LARGE SCALE GENOMIC DNA]</scope>
    <source>
        <strain evidence="4">NM7</strain>
    </source>
</reference>
<evidence type="ECO:0000256" key="1">
    <source>
        <dbReference type="SAM" id="SignalP"/>
    </source>
</evidence>
<dbReference type="SMART" id="SM00089">
    <property type="entry name" value="PKD"/>
    <property type="match status" value="2"/>
</dbReference>
<dbReference type="Gene3D" id="2.60.40.10">
    <property type="entry name" value="Immunoglobulins"/>
    <property type="match status" value="2"/>
</dbReference>
<comment type="caution">
    <text evidence="3">The sequence shown here is derived from an EMBL/GenBank/DDBJ whole genome shotgun (WGS) entry which is preliminary data.</text>
</comment>
<feature type="domain" description="PKD" evidence="2">
    <location>
        <begin position="347"/>
        <end position="403"/>
    </location>
</feature>
<dbReference type="Proteomes" id="UP000076586">
    <property type="component" value="Unassembled WGS sequence"/>
</dbReference>
<gene>
    <name evidence="3" type="ORF">PJIAN_165</name>
</gene>
<dbReference type="SUPFAM" id="SSF49299">
    <property type="entry name" value="PKD domain"/>
    <property type="match status" value="2"/>
</dbReference>
<keyword evidence="4" id="KW-1185">Reference proteome</keyword>
<accession>A0A161LHA9</accession>
<dbReference type="InterPro" id="IPR022409">
    <property type="entry name" value="PKD/Chitinase_dom"/>
</dbReference>
<dbReference type="AlphaFoldDB" id="A0A161LHA9"/>
<dbReference type="Pfam" id="PF18911">
    <property type="entry name" value="PKD_4"/>
    <property type="match status" value="1"/>
</dbReference>
<dbReference type="STRING" id="681398.PJIAN_165"/>
<dbReference type="EMBL" id="BDCR01000001">
    <property type="protein sequence ID" value="GAT61486.1"/>
    <property type="molecule type" value="Genomic_DNA"/>
</dbReference>
<name>A0A161LHA9_9BACT</name>
<dbReference type="PROSITE" id="PS50093">
    <property type="entry name" value="PKD"/>
    <property type="match status" value="1"/>
</dbReference>
<dbReference type="InterPro" id="IPR013783">
    <property type="entry name" value="Ig-like_fold"/>
</dbReference>
<feature type="chain" id="PRO_5007824649" evidence="1">
    <location>
        <begin position="25"/>
        <end position="719"/>
    </location>
</feature>
<evidence type="ECO:0000313" key="3">
    <source>
        <dbReference type="EMBL" id="GAT61486.1"/>
    </source>
</evidence>
<organism evidence="3 4">
    <name type="scientific">Paludibacter jiangxiensis</name>
    <dbReference type="NCBI Taxonomy" id="681398"/>
    <lineage>
        <taxon>Bacteria</taxon>
        <taxon>Pseudomonadati</taxon>
        <taxon>Bacteroidota</taxon>
        <taxon>Bacteroidia</taxon>
        <taxon>Bacteroidales</taxon>
        <taxon>Paludibacteraceae</taxon>
        <taxon>Paludibacter</taxon>
    </lineage>
</organism>
<feature type="signal peptide" evidence="1">
    <location>
        <begin position="1"/>
        <end position="24"/>
    </location>
</feature>
<dbReference type="CDD" id="cd00146">
    <property type="entry name" value="PKD"/>
    <property type="match status" value="1"/>
</dbReference>
<proteinExistence type="predicted"/>